<keyword evidence="2" id="KW-1185">Reference proteome</keyword>
<protein>
    <recommendedName>
        <fullName evidence="3">DUF218 domain-containing protein</fullName>
    </recommendedName>
</protein>
<organism evidence="1 2">
    <name type="scientific">Micrococcus terreus</name>
    <dbReference type="NCBI Taxonomy" id="574650"/>
    <lineage>
        <taxon>Bacteria</taxon>
        <taxon>Bacillati</taxon>
        <taxon>Actinomycetota</taxon>
        <taxon>Actinomycetes</taxon>
        <taxon>Micrococcales</taxon>
        <taxon>Micrococcaceae</taxon>
        <taxon>Micrococcus</taxon>
    </lineage>
</organism>
<name>A0A1I7ME24_9MICC</name>
<dbReference type="AlphaFoldDB" id="A0A1I7ME24"/>
<evidence type="ECO:0000313" key="1">
    <source>
        <dbReference type="EMBL" id="SFV20192.1"/>
    </source>
</evidence>
<dbReference type="STRING" id="574650.SAMN04487966_101209"/>
<dbReference type="EMBL" id="FPCG01000001">
    <property type="protein sequence ID" value="SFV20192.1"/>
    <property type="molecule type" value="Genomic_DNA"/>
</dbReference>
<proteinExistence type="predicted"/>
<sequence>MAGILVTVLAVVAAVLAWLTLNPRTNPAEHVDALVVLATQPGAHQEALRLADAGVTDLLIVSNPPDHEFDLCTEQDLPAEIVCFVPEPTTTQGEAIIGTQLARDHGAQTLGVLTFDHHIERSRLVFQRCWDQDLHLYEFQPPRQTRHHIYDFVYAMAAYGKTFVVPGCQTQPPGWLQEPIEWIKRVR</sequence>
<evidence type="ECO:0000313" key="2">
    <source>
        <dbReference type="Proteomes" id="UP000198881"/>
    </source>
</evidence>
<reference evidence="1 2" key="1">
    <citation type="submission" date="2016-10" db="EMBL/GenBank/DDBJ databases">
        <authorList>
            <person name="de Groot N.N."/>
        </authorList>
    </citation>
    <scope>NUCLEOTIDE SEQUENCE [LARGE SCALE GENOMIC DNA]</scope>
    <source>
        <strain evidence="1 2">CGMCC 1.7054</strain>
    </source>
</reference>
<dbReference type="Proteomes" id="UP000198881">
    <property type="component" value="Unassembled WGS sequence"/>
</dbReference>
<accession>A0A1I7ME24</accession>
<evidence type="ECO:0008006" key="3">
    <source>
        <dbReference type="Google" id="ProtNLM"/>
    </source>
</evidence>
<gene>
    <name evidence="1" type="ORF">SAMN04487966_101209</name>
</gene>